<evidence type="ECO:0000256" key="5">
    <source>
        <dbReference type="SAM" id="Phobius"/>
    </source>
</evidence>
<protein>
    <recommendedName>
        <fullName evidence="8">ZIP family metal transporter</fullName>
    </recommendedName>
</protein>
<name>A0A1F7WUD4_9BACT</name>
<sequence>MVDLFYLFLLALLGSIIALVGGVFFLFNRKWSATLEKYSVPFAAGVLITVALLGILPEAIDLVGEGVLLVILVSFFAAYLFEHMFFGIHHHGVMHYHHRDYAPVIPLVILGDSIHNFIDGIAIGASFLISPGLGLITALSTFFHEVPHEIGDFGILLKAGWRKSKILTVNVLSASFTIVGAFSLLLFSENKGAIGMFLGISTGIFLYLGTIDFLPHADEGFPSRVKAVIPLFIGVLVMALTILLFPHAD</sequence>
<dbReference type="AlphaFoldDB" id="A0A1F7WUD4"/>
<feature type="transmembrane region" description="Helical" evidence="5">
    <location>
        <begin position="6"/>
        <end position="26"/>
    </location>
</feature>
<keyword evidence="4 5" id="KW-0472">Membrane</keyword>
<dbReference type="InterPro" id="IPR003689">
    <property type="entry name" value="ZIP"/>
</dbReference>
<dbReference type="GO" id="GO:0005385">
    <property type="term" value="F:zinc ion transmembrane transporter activity"/>
    <property type="evidence" value="ECO:0007669"/>
    <property type="project" value="TreeGrafter"/>
</dbReference>
<dbReference type="Proteomes" id="UP000178812">
    <property type="component" value="Unassembled WGS sequence"/>
</dbReference>
<dbReference type="PANTHER" id="PTHR16950">
    <property type="entry name" value="ZINC TRANSPORTER SLC39A7 HISTIDINE-RICH MEMBRANE PROTEIN KE4"/>
    <property type="match status" value="1"/>
</dbReference>
<feature type="transmembrane region" description="Helical" evidence="5">
    <location>
        <begin position="193"/>
        <end position="215"/>
    </location>
</feature>
<comment type="caution">
    <text evidence="6">The sequence shown here is derived from an EMBL/GenBank/DDBJ whole genome shotgun (WGS) entry which is preliminary data.</text>
</comment>
<feature type="transmembrane region" description="Helical" evidence="5">
    <location>
        <begin position="166"/>
        <end position="187"/>
    </location>
</feature>
<dbReference type="PANTHER" id="PTHR16950:SF17">
    <property type="entry name" value="ZRT (ZRT), IRT- (IRT-) LIKE PROTEIN TRANSPORTER"/>
    <property type="match status" value="1"/>
</dbReference>
<feature type="transmembrane region" description="Helical" evidence="5">
    <location>
        <begin position="38"/>
        <end position="56"/>
    </location>
</feature>
<evidence type="ECO:0008006" key="8">
    <source>
        <dbReference type="Google" id="ProtNLM"/>
    </source>
</evidence>
<evidence type="ECO:0000256" key="3">
    <source>
        <dbReference type="ARBA" id="ARBA00022989"/>
    </source>
</evidence>
<dbReference type="GO" id="GO:0016020">
    <property type="term" value="C:membrane"/>
    <property type="evidence" value="ECO:0007669"/>
    <property type="project" value="UniProtKB-SubCell"/>
</dbReference>
<dbReference type="GO" id="GO:0006882">
    <property type="term" value="P:intracellular zinc ion homeostasis"/>
    <property type="evidence" value="ECO:0007669"/>
    <property type="project" value="TreeGrafter"/>
</dbReference>
<gene>
    <name evidence="6" type="ORF">A2125_00165</name>
</gene>
<evidence type="ECO:0000313" key="7">
    <source>
        <dbReference type="Proteomes" id="UP000178812"/>
    </source>
</evidence>
<feature type="transmembrane region" description="Helical" evidence="5">
    <location>
        <begin position="62"/>
        <end position="81"/>
    </location>
</feature>
<proteinExistence type="predicted"/>
<organism evidence="6 7">
    <name type="scientific">Candidatus Woesebacteria bacterium GWB1_43_5</name>
    <dbReference type="NCBI Taxonomy" id="1802474"/>
    <lineage>
        <taxon>Bacteria</taxon>
        <taxon>Candidatus Woeseibacteriota</taxon>
    </lineage>
</organism>
<evidence type="ECO:0000313" key="6">
    <source>
        <dbReference type="EMBL" id="OGM05685.1"/>
    </source>
</evidence>
<keyword evidence="3 5" id="KW-1133">Transmembrane helix</keyword>
<accession>A0A1F7WUD4</accession>
<keyword evidence="2 5" id="KW-0812">Transmembrane</keyword>
<evidence type="ECO:0000256" key="1">
    <source>
        <dbReference type="ARBA" id="ARBA00004141"/>
    </source>
</evidence>
<comment type="subcellular location">
    <subcellularLocation>
        <location evidence="1">Membrane</location>
        <topology evidence="1">Multi-pass membrane protein</topology>
    </subcellularLocation>
</comment>
<feature type="transmembrane region" description="Helical" evidence="5">
    <location>
        <begin position="227"/>
        <end position="248"/>
    </location>
</feature>
<evidence type="ECO:0000256" key="2">
    <source>
        <dbReference type="ARBA" id="ARBA00022692"/>
    </source>
</evidence>
<dbReference type="Pfam" id="PF02535">
    <property type="entry name" value="Zip"/>
    <property type="match status" value="1"/>
</dbReference>
<evidence type="ECO:0000256" key="4">
    <source>
        <dbReference type="ARBA" id="ARBA00023136"/>
    </source>
</evidence>
<dbReference type="EMBL" id="MGFM01000028">
    <property type="protein sequence ID" value="OGM05685.1"/>
    <property type="molecule type" value="Genomic_DNA"/>
</dbReference>
<reference evidence="6 7" key="1">
    <citation type="journal article" date="2016" name="Nat. Commun.">
        <title>Thousands of microbial genomes shed light on interconnected biogeochemical processes in an aquifer system.</title>
        <authorList>
            <person name="Anantharaman K."/>
            <person name="Brown C.T."/>
            <person name="Hug L.A."/>
            <person name="Sharon I."/>
            <person name="Castelle C.J."/>
            <person name="Probst A.J."/>
            <person name="Thomas B.C."/>
            <person name="Singh A."/>
            <person name="Wilkins M.J."/>
            <person name="Karaoz U."/>
            <person name="Brodie E.L."/>
            <person name="Williams K.H."/>
            <person name="Hubbard S.S."/>
            <person name="Banfield J.F."/>
        </authorList>
    </citation>
    <scope>NUCLEOTIDE SEQUENCE [LARGE SCALE GENOMIC DNA]</scope>
</reference>